<gene>
    <name evidence="2" type="ORF">BU14_0183s0003</name>
</gene>
<dbReference type="AlphaFoldDB" id="A0A1X6P784"/>
<dbReference type="PANTHER" id="PTHR11733:SF240">
    <property type="entry name" value="GH14155P-RELATED"/>
    <property type="match status" value="1"/>
</dbReference>
<evidence type="ECO:0008006" key="4">
    <source>
        <dbReference type="Google" id="ProtNLM"/>
    </source>
</evidence>
<name>A0A1X6P784_PORUM</name>
<dbReference type="GO" id="GO:0005886">
    <property type="term" value="C:plasma membrane"/>
    <property type="evidence" value="ECO:0007669"/>
    <property type="project" value="TreeGrafter"/>
</dbReference>
<dbReference type="Proteomes" id="UP000218209">
    <property type="component" value="Unassembled WGS sequence"/>
</dbReference>
<sequence length="784" mass="80090">MRALNGVAAAAAVSGAAIVAAVSFFATLTAAAAAPTRAAVDGAVPLRTTPPTANAVADAILGRMDRSVDPCTDFYRYACGATLDRQVAAHAATGDEDADTAPGPSVELQLRGQASLTAAVSAGGALAATDVSTAAADCEASGRALKAGNAATDLAPLAKYVAPLAALGAVRSTADLYRELGRLVALNPFVHLLVRLWVRRGPAPPGASTCAEVVTVSIDIPRFLDFHSSEDVAALLRAARCAGLLGANAYLPDAVRSARSLGDRLDDLSSDVFFDSVSVKEEQFQVWTASNASAAFDLPVAILTAAGALPPGRRLLFEPSQLPYFSRLAALLPSFADDEDGEDEEWPRVGLGDLQAYLATRIVKHLAGEDQVLGSSLLNATGRFPSGRSCIREAWRSTPATVAQWFVATHVLPSARATATLIAVRVRNATVDAVHRATWLDAPTRTAVADAIGRASVVDGTDAVAAAADAAAAVDDFDVGVGDGNGSCQPTPPPWAALFPNVRATSYSNTAWDDRTGAVVVPALLYSWPYLGTPARGGRGGGSGKSAAVATPPVPDAVTYGRLGWEIGSAFAGGLGPDTAAVEASIRPDARPWWSPASVAAWEARRDCVIDLYGRFTVPETGEPVAALSAVDQSVADATAASVALAAFRAERRAATAAGAGGKSGAAGVTQDAARSGGGKACGDGGGGGGDDGGESARWAGGVAATNPRLAAAFTDEQLFWVSVAQGRCTWESKVLLDDMLGGSPVAPRRYRVRGALGQSADFAAAWACPAGSVYNPADKCSVW</sequence>
<reference evidence="2 3" key="1">
    <citation type="submission" date="2017-03" db="EMBL/GenBank/DDBJ databases">
        <title>WGS assembly of Porphyra umbilicalis.</title>
        <authorList>
            <person name="Brawley S.H."/>
            <person name="Blouin N.A."/>
            <person name="Ficko-Blean E."/>
            <person name="Wheeler G.L."/>
            <person name="Lohr M."/>
            <person name="Goodson H.V."/>
            <person name="Jenkins J.W."/>
            <person name="Blaby-Haas C.E."/>
            <person name="Helliwell K.E."/>
            <person name="Chan C."/>
            <person name="Marriage T."/>
            <person name="Bhattacharya D."/>
            <person name="Klein A.S."/>
            <person name="Badis Y."/>
            <person name="Brodie J."/>
            <person name="Cao Y."/>
            <person name="Collen J."/>
            <person name="Dittami S.M."/>
            <person name="Gachon C.M."/>
            <person name="Green B.R."/>
            <person name="Karpowicz S."/>
            <person name="Kim J.W."/>
            <person name="Kudahl U."/>
            <person name="Lin S."/>
            <person name="Michel G."/>
            <person name="Mittag M."/>
            <person name="Olson B.J."/>
            <person name="Pangilinan J."/>
            <person name="Peng Y."/>
            <person name="Qiu H."/>
            <person name="Shu S."/>
            <person name="Singer J.T."/>
            <person name="Smith A.G."/>
            <person name="Sprecher B.N."/>
            <person name="Wagner V."/>
            <person name="Wang W."/>
            <person name="Wang Z.-Y."/>
            <person name="Yan J."/>
            <person name="Yarish C."/>
            <person name="Zoeuner-Riek S."/>
            <person name="Zhuang Y."/>
            <person name="Zou Y."/>
            <person name="Lindquist E.A."/>
            <person name="Grimwood J."/>
            <person name="Barry K."/>
            <person name="Rokhsar D.S."/>
            <person name="Schmutz J."/>
            <person name="Stiller J.W."/>
            <person name="Grossman A.R."/>
            <person name="Prochnik S.E."/>
        </authorList>
    </citation>
    <scope>NUCLEOTIDE SEQUENCE [LARGE SCALE GENOMIC DNA]</scope>
    <source>
        <strain evidence="2">4086291</strain>
    </source>
</reference>
<dbReference type="PROSITE" id="PS51885">
    <property type="entry name" value="NEPRILYSIN"/>
    <property type="match status" value="1"/>
</dbReference>
<dbReference type="EMBL" id="KV918860">
    <property type="protein sequence ID" value="OSX76610.1"/>
    <property type="molecule type" value="Genomic_DNA"/>
</dbReference>
<feature type="compositionally biased region" description="Gly residues" evidence="1">
    <location>
        <begin position="676"/>
        <end position="691"/>
    </location>
</feature>
<dbReference type="InterPro" id="IPR024079">
    <property type="entry name" value="MetalloPept_cat_dom_sf"/>
</dbReference>
<accession>A0A1X6P784</accession>
<dbReference type="InterPro" id="IPR000718">
    <property type="entry name" value="Peptidase_M13"/>
</dbReference>
<dbReference type="OrthoDB" id="6475849at2759"/>
<evidence type="ECO:0000313" key="3">
    <source>
        <dbReference type="Proteomes" id="UP000218209"/>
    </source>
</evidence>
<protein>
    <recommendedName>
        <fullName evidence="4">Peptidase M13 N-terminal domain-containing protein</fullName>
    </recommendedName>
</protein>
<evidence type="ECO:0000313" key="2">
    <source>
        <dbReference type="EMBL" id="OSX76610.1"/>
    </source>
</evidence>
<dbReference type="PANTHER" id="PTHR11733">
    <property type="entry name" value="ZINC METALLOPROTEASE FAMILY M13 NEPRILYSIN-RELATED"/>
    <property type="match status" value="1"/>
</dbReference>
<evidence type="ECO:0000256" key="1">
    <source>
        <dbReference type="SAM" id="MobiDB-lite"/>
    </source>
</evidence>
<proteinExistence type="predicted"/>
<dbReference type="Gene3D" id="3.40.390.10">
    <property type="entry name" value="Collagenase (Catalytic Domain)"/>
    <property type="match status" value="2"/>
</dbReference>
<dbReference type="GO" id="GO:0004222">
    <property type="term" value="F:metalloendopeptidase activity"/>
    <property type="evidence" value="ECO:0007669"/>
    <property type="project" value="InterPro"/>
</dbReference>
<keyword evidence="3" id="KW-1185">Reference proteome</keyword>
<dbReference type="GO" id="GO:0016485">
    <property type="term" value="P:protein processing"/>
    <property type="evidence" value="ECO:0007669"/>
    <property type="project" value="TreeGrafter"/>
</dbReference>
<dbReference type="SUPFAM" id="SSF55486">
    <property type="entry name" value="Metalloproteases ('zincins'), catalytic domain"/>
    <property type="match status" value="2"/>
</dbReference>
<organism evidence="2 3">
    <name type="scientific">Porphyra umbilicalis</name>
    <name type="common">Purple laver</name>
    <name type="synonym">Red alga</name>
    <dbReference type="NCBI Taxonomy" id="2786"/>
    <lineage>
        <taxon>Eukaryota</taxon>
        <taxon>Rhodophyta</taxon>
        <taxon>Bangiophyceae</taxon>
        <taxon>Bangiales</taxon>
        <taxon>Bangiaceae</taxon>
        <taxon>Porphyra</taxon>
    </lineage>
</organism>
<feature type="region of interest" description="Disordered" evidence="1">
    <location>
        <begin position="659"/>
        <end position="695"/>
    </location>
</feature>